<dbReference type="EMBL" id="RIBY02002245">
    <property type="protein sequence ID" value="KAH9821986.1"/>
    <property type="molecule type" value="Genomic_DNA"/>
</dbReference>
<dbReference type="SUPFAM" id="SSF51395">
    <property type="entry name" value="FMN-linked oxidoreductases"/>
    <property type="match status" value="1"/>
</dbReference>
<dbReference type="PANTHER" id="PTHR22893:SF91">
    <property type="entry name" value="NADPH DEHYDROGENASE 2-RELATED"/>
    <property type="match status" value="1"/>
</dbReference>
<dbReference type="InterPro" id="IPR013785">
    <property type="entry name" value="Aldolase_TIM"/>
</dbReference>
<evidence type="ECO:0000313" key="2">
    <source>
        <dbReference type="EMBL" id="KAH9821986.1"/>
    </source>
</evidence>
<dbReference type="Gene3D" id="3.20.20.70">
    <property type="entry name" value="Aldolase class I"/>
    <property type="match status" value="1"/>
</dbReference>
<keyword evidence="3" id="KW-1185">Reference proteome</keyword>
<dbReference type="GO" id="GO:0003959">
    <property type="term" value="F:NADPH dehydrogenase activity"/>
    <property type="evidence" value="ECO:0007669"/>
    <property type="project" value="TreeGrafter"/>
</dbReference>
<dbReference type="GO" id="GO:0010181">
    <property type="term" value="F:FMN binding"/>
    <property type="evidence" value="ECO:0007669"/>
    <property type="project" value="InterPro"/>
</dbReference>
<accession>A0A9W7SLD1</accession>
<feature type="domain" description="NADH:flavin oxidoreductase/NADH oxidase N-terminal" evidence="1">
    <location>
        <begin position="6"/>
        <end position="355"/>
    </location>
</feature>
<gene>
    <name evidence="2" type="ORF">Tdes44962_MAKER04883</name>
</gene>
<evidence type="ECO:0000259" key="1">
    <source>
        <dbReference type="Pfam" id="PF00724"/>
    </source>
</evidence>
<protein>
    <submittedName>
        <fullName evidence="2">NADPH2 dehydrogenase</fullName>
    </submittedName>
</protein>
<reference evidence="2 3" key="2">
    <citation type="journal article" date="2021" name="Curr. Genet.">
        <title>Genetic response to nitrogen starvation in the aggressive Eucalyptus foliar pathogen Teratosphaeria destructans.</title>
        <authorList>
            <person name="Havenga M."/>
            <person name="Wingfield B.D."/>
            <person name="Wingfield M.J."/>
            <person name="Dreyer L.L."/>
            <person name="Roets F."/>
            <person name="Aylward J."/>
        </authorList>
    </citation>
    <scope>NUCLEOTIDE SEQUENCE [LARGE SCALE GENOMIC DNA]</scope>
    <source>
        <strain evidence="2">CMW44962</strain>
    </source>
</reference>
<proteinExistence type="predicted"/>
<dbReference type="FunFam" id="3.20.20.70:FF:000138">
    <property type="entry name" value="NADPH dehydrogenase 1"/>
    <property type="match status" value="1"/>
</dbReference>
<dbReference type="Pfam" id="PF00724">
    <property type="entry name" value="Oxidored_FMN"/>
    <property type="match status" value="1"/>
</dbReference>
<reference evidence="2 3" key="1">
    <citation type="journal article" date="2018" name="IMA Fungus">
        <title>IMA Genome-F 10: Nine draft genome sequences of Claviceps purpurea s.lat., including C. arundinis, C. humidiphila, and C. cf. spartinae, pseudomolecules for the pitch canker pathogen Fusarium circinatum, draft genome of Davidsoniella eucalypti, Grosmannia galeiformis, Quambalaria eucalypti, and Teratosphaeria destructans.</title>
        <authorList>
            <person name="Wingfield B.D."/>
            <person name="Liu M."/>
            <person name="Nguyen H.D."/>
            <person name="Lane F.A."/>
            <person name="Morgan S.W."/>
            <person name="De Vos L."/>
            <person name="Wilken P.M."/>
            <person name="Duong T.A."/>
            <person name="Aylward J."/>
            <person name="Coetzee M.P."/>
            <person name="Dadej K."/>
            <person name="De Beer Z.W."/>
            <person name="Findlay W."/>
            <person name="Havenga M."/>
            <person name="Kolarik M."/>
            <person name="Menzies J.G."/>
            <person name="Naidoo K."/>
            <person name="Pochopski O."/>
            <person name="Shoukouhi P."/>
            <person name="Santana Q.C."/>
            <person name="Seifert K.A."/>
            <person name="Soal N."/>
            <person name="Steenkamp E.T."/>
            <person name="Tatham C.T."/>
            <person name="van der Nest M.A."/>
            <person name="Wingfield M.J."/>
        </authorList>
    </citation>
    <scope>NUCLEOTIDE SEQUENCE [LARGE SCALE GENOMIC DNA]</scope>
    <source>
        <strain evidence="2">CMW44962</strain>
    </source>
</reference>
<dbReference type="PANTHER" id="PTHR22893">
    <property type="entry name" value="NADH OXIDOREDUCTASE-RELATED"/>
    <property type="match status" value="1"/>
</dbReference>
<evidence type="ECO:0000313" key="3">
    <source>
        <dbReference type="Proteomes" id="UP001138500"/>
    </source>
</evidence>
<dbReference type="InterPro" id="IPR045247">
    <property type="entry name" value="Oye-like"/>
</dbReference>
<dbReference type="CDD" id="cd02933">
    <property type="entry name" value="OYE_like_FMN"/>
    <property type="match status" value="1"/>
</dbReference>
<name>A0A9W7SLD1_9PEZI</name>
<organism evidence="2 3">
    <name type="scientific">Teratosphaeria destructans</name>
    <dbReference type="NCBI Taxonomy" id="418781"/>
    <lineage>
        <taxon>Eukaryota</taxon>
        <taxon>Fungi</taxon>
        <taxon>Dikarya</taxon>
        <taxon>Ascomycota</taxon>
        <taxon>Pezizomycotina</taxon>
        <taxon>Dothideomycetes</taxon>
        <taxon>Dothideomycetidae</taxon>
        <taxon>Mycosphaerellales</taxon>
        <taxon>Teratosphaeriaceae</taxon>
        <taxon>Teratosphaeria</taxon>
    </lineage>
</organism>
<comment type="caution">
    <text evidence="2">The sequence shown here is derived from an EMBL/GenBank/DDBJ whole genome shotgun (WGS) entry which is preliminary data.</text>
</comment>
<dbReference type="Proteomes" id="UP001138500">
    <property type="component" value="Unassembled WGS sequence"/>
</dbReference>
<dbReference type="AlphaFoldDB" id="A0A9W7SLD1"/>
<dbReference type="OrthoDB" id="276546at2759"/>
<sequence>MEVSRLFTPIRIGRDELAHRVVMAPLTRYRCDENFLPLPIVKGKADRRQKSTKTAAKLPTEYYVQRACVPGTLIIGEATMISQRHAGKLFAPGIWSTAQIEAWRDIVDAVHSKGCKIWCQLWAQGRAGNSEDIAATGAKLMSASAVPLRAEGSPTPAEMTEDEINETINEYAQAAKNAIAAGFDGIEVHGGNGYLPDQFLQDTCNKRSDIWGGSIENRCRFHLEVTKAIIAAVGAERMAMRLSPWSDFLDMLMDDPIPTFTHLVSELKKLNIGFLDLIEARIRGNDDSNVAADKDVSWLVRLWDNVSPVLLSGGFTAESAKHAVDVKYAKHDVGIIFGRYFTSNPDLVYRIKEGVSMTKYDRSTFYTPKMAKGYVDWDSSADAAKCSSK</sequence>
<dbReference type="InterPro" id="IPR001155">
    <property type="entry name" value="OxRdtase_FMN_N"/>
</dbReference>